<evidence type="ECO:0000313" key="2">
    <source>
        <dbReference type="EMBL" id="QGT78474.1"/>
    </source>
</evidence>
<name>A0A6I6D4J6_9GAMM</name>
<proteinExistence type="predicted"/>
<evidence type="ECO:0000256" key="1">
    <source>
        <dbReference type="SAM" id="MobiDB-lite"/>
    </source>
</evidence>
<feature type="compositionally biased region" description="Polar residues" evidence="1">
    <location>
        <begin position="149"/>
        <end position="159"/>
    </location>
</feature>
<reference evidence="2 3" key="1">
    <citation type="submission" date="2019-11" db="EMBL/GenBank/DDBJ databases">
        <authorList>
            <person name="Zhang J."/>
            <person name="Sun C."/>
        </authorList>
    </citation>
    <scope>NUCLEOTIDE SEQUENCE [LARGE SCALE GENOMIC DNA]</scope>
    <source>
        <strain evidence="3">sp2</strain>
    </source>
</reference>
<dbReference type="EMBL" id="CP046415">
    <property type="protein sequence ID" value="QGT78474.1"/>
    <property type="molecule type" value="Genomic_DNA"/>
</dbReference>
<organism evidence="2 3">
    <name type="scientific">Guyparkeria halophila</name>
    <dbReference type="NCBI Taxonomy" id="47960"/>
    <lineage>
        <taxon>Bacteria</taxon>
        <taxon>Pseudomonadati</taxon>
        <taxon>Pseudomonadota</taxon>
        <taxon>Gammaproteobacteria</taxon>
        <taxon>Chromatiales</taxon>
        <taxon>Thioalkalibacteraceae</taxon>
        <taxon>Guyparkeria</taxon>
    </lineage>
</organism>
<evidence type="ECO:0000313" key="3">
    <source>
        <dbReference type="Proteomes" id="UP000427716"/>
    </source>
</evidence>
<sequence>MNDVFGKQDFISIAGDRIRVTPTRSAPRMTSVPSSVNESRPNPAFTVSLTLTLTITATLAASLWSIDAFAAGSRAAVEARPGEIVLQRVVPTRHAARAQPPGRALLIDPSPRSEMEQGLSHLEISPGGYGQVAAGAGNGPSHAGGMGGSITTITQQLGGSTHGRHSAPSVAGGAIGSATGSIGSTVTGALSGAGLLGQGGTR</sequence>
<protein>
    <submittedName>
        <fullName evidence="2">Uncharacterized protein</fullName>
    </submittedName>
</protein>
<accession>A0A6I6D4J6</accession>
<dbReference type="AlphaFoldDB" id="A0A6I6D4J6"/>
<feature type="compositionally biased region" description="Gly residues" evidence="1">
    <location>
        <begin position="137"/>
        <end position="148"/>
    </location>
</feature>
<gene>
    <name evidence="2" type="ORF">GM160_05915</name>
</gene>
<dbReference type="KEGG" id="ghl:GM160_05915"/>
<keyword evidence="3" id="KW-1185">Reference proteome</keyword>
<dbReference type="Proteomes" id="UP000427716">
    <property type="component" value="Chromosome"/>
</dbReference>
<feature type="region of interest" description="Disordered" evidence="1">
    <location>
        <begin position="137"/>
        <end position="172"/>
    </location>
</feature>